<dbReference type="AlphaFoldDB" id="A0A914RFH6"/>
<name>A0A914RFH6_PAREQ</name>
<accession>A0A914RFH6</accession>
<evidence type="ECO:0000313" key="1">
    <source>
        <dbReference type="Proteomes" id="UP000887564"/>
    </source>
</evidence>
<proteinExistence type="predicted"/>
<organism evidence="1 2">
    <name type="scientific">Parascaris equorum</name>
    <name type="common">Equine roundworm</name>
    <dbReference type="NCBI Taxonomy" id="6256"/>
    <lineage>
        <taxon>Eukaryota</taxon>
        <taxon>Metazoa</taxon>
        <taxon>Ecdysozoa</taxon>
        <taxon>Nematoda</taxon>
        <taxon>Chromadorea</taxon>
        <taxon>Rhabditida</taxon>
        <taxon>Spirurina</taxon>
        <taxon>Ascaridomorpha</taxon>
        <taxon>Ascaridoidea</taxon>
        <taxon>Ascarididae</taxon>
        <taxon>Parascaris</taxon>
    </lineage>
</organism>
<reference evidence="2" key="1">
    <citation type="submission" date="2022-11" db="UniProtKB">
        <authorList>
            <consortium name="WormBaseParasite"/>
        </authorList>
    </citation>
    <scope>IDENTIFICATION</scope>
</reference>
<evidence type="ECO:0000313" key="2">
    <source>
        <dbReference type="WBParaSite" id="PEQ_0000536601-mRNA-1"/>
    </source>
</evidence>
<keyword evidence="1" id="KW-1185">Reference proteome</keyword>
<sequence length="101" mass="11122">MWTTETNLRCDSTGVKAAMGFPFKASLRFFSNDDFASSAVLVKMLCNIYAIEVDFDPIPGDDDIVADAAHESTETFVHDLPPASVVEARFLLHCLVPFSFS</sequence>
<dbReference type="Proteomes" id="UP000887564">
    <property type="component" value="Unplaced"/>
</dbReference>
<dbReference type="WBParaSite" id="PEQ_0000536601-mRNA-1">
    <property type="protein sequence ID" value="PEQ_0000536601-mRNA-1"/>
    <property type="gene ID" value="PEQ_0000536601"/>
</dbReference>
<protein>
    <submittedName>
        <fullName evidence="2">Uncharacterized protein</fullName>
    </submittedName>
</protein>